<sequence>MFEASAKGDSELDAVTANGHTRSLAAHGVDATRQKWERHWASALSDGEMEWLAYEAHITTIRLPIGYFTLGSAFTHGTPFASPISSVYVHAWPAVLNLCSRLHAVGIAILLDLHALPGGANTQDHSGTSTGRADLWGNSQNLELAKRCLVFMAGEVASGGIRGCVGIQLCNEACWGAGDRGMWAWYEDVVRAVGEVDASVPLWISDAWDLPGAVEWCGGMNKYTEEKGKGNPVGVAVPRYFTFTEEDKEQSPREIIERVGGEFRDVQVAGGSVVDKGAVQVLVGEWSCAMSGESWGKARGEDREELVRRFGQVQSEQWMKRAGGAFFWTAKMEWMDGGEWGVWEMVRKGAVVPPENLMLEFEEIRGRVRTARGLRDGKKRDAVDSHVAYWERTAPGGCFEHWRFEQGWDLGFADALAFYEMRANGAIEGARNRADMIGSLELWMLKRLRDSGQSGDFAWEYEHGFRQGVSAFEESMRW</sequence>
<evidence type="ECO:0000256" key="3">
    <source>
        <dbReference type="ARBA" id="ARBA00023295"/>
    </source>
</evidence>
<dbReference type="AlphaFoldDB" id="A0AAD9ZD29"/>
<dbReference type="Proteomes" id="UP001276659">
    <property type="component" value="Unassembled WGS sequence"/>
</dbReference>
<name>A0AAD9ZD29_9LECA</name>
<evidence type="ECO:0000256" key="1">
    <source>
        <dbReference type="ARBA" id="ARBA00005641"/>
    </source>
</evidence>
<accession>A0AAD9ZD29</accession>
<dbReference type="InterPro" id="IPR050386">
    <property type="entry name" value="Glycosyl_hydrolase_5"/>
</dbReference>
<dbReference type="GO" id="GO:0009986">
    <property type="term" value="C:cell surface"/>
    <property type="evidence" value="ECO:0007669"/>
    <property type="project" value="TreeGrafter"/>
</dbReference>
<dbReference type="SUPFAM" id="SSF51445">
    <property type="entry name" value="(Trans)glycosidases"/>
    <property type="match status" value="1"/>
</dbReference>
<dbReference type="Gene3D" id="3.20.20.80">
    <property type="entry name" value="Glycosidases"/>
    <property type="match status" value="1"/>
</dbReference>
<evidence type="ECO:0000313" key="5">
    <source>
        <dbReference type="Proteomes" id="UP001276659"/>
    </source>
</evidence>
<dbReference type="PANTHER" id="PTHR31297">
    <property type="entry name" value="GLUCAN ENDO-1,6-BETA-GLUCOSIDASE B"/>
    <property type="match status" value="1"/>
</dbReference>
<comment type="similarity">
    <text evidence="1">Belongs to the glycosyl hydrolase 5 (cellulase A) family.</text>
</comment>
<evidence type="ECO:0008006" key="6">
    <source>
        <dbReference type="Google" id="ProtNLM"/>
    </source>
</evidence>
<dbReference type="GO" id="GO:0009251">
    <property type="term" value="P:glucan catabolic process"/>
    <property type="evidence" value="ECO:0007669"/>
    <property type="project" value="TreeGrafter"/>
</dbReference>
<organism evidence="4 5">
    <name type="scientific">Lepraria neglecta</name>
    <dbReference type="NCBI Taxonomy" id="209136"/>
    <lineage>
        <taxon>Eukaryota</taxon>
        <taxon>Fungi</taxon>
        <taxon>Dikarya</taxon>
        <taxon>Ascomycota</taxon>
        <taxon>Pezizomycotina</taxon>
        <taxon>Lecanoromycetes</taxon>
        <taxon>OSLEUM clade</taxon>
        <taxon>Lecanoromycetidae</taxon>
        <taxon>Lecanorales</taxon>
        <taxon>Lecanorineae</taxon>
        <taxon>Stereocaulaceae</taxon>
        <taxon>Lepraria</taxon>
    </lineage>
</organism>
<dbReference type="GO" id="GO:0005576">
    <property type="term" value="C:extracellular region"/>
    <property type="evidence" value="ECO:0007669"/>
    <property type="project" value="TreeGrafter"/>
</dbReference>
<evidence type="ECO:0000256" key="2">
    <source>
        <dbReference type="ARBA" id="ARBA00022801"/>
    </source>
</evidence>
<reference evidence="4" key="1">
    <citation type="submission" date="2022-11" db="EMBL/GenBank/DDBJ databases">
        <title>Chromosomal genome sequence assembly and mating type (MAT) locus characterization of the leprose asexual lichenized fungus Lepraria neglecta (Nyl.) Erichsen.</title>
        <authorList>
            <person name="Allen J.L."/>
            <person name="Pfeffer B."/>
        </authorList>
    </citation>
    <scope>NUCLEOTIDE SEQUENCE</scope>
    <source>
        <strain evidence="4">Allen 5258</strain>
    </source>
</reference>
<keyword evidence="3" id="KW-0326">Glycosidase</keyword>
<dbReference type="PANTHER" id="PTHR31297:SF43">
    <property type="entry name" value="GLUCAN 1,3-BETA-GLUCOSIDASE 3"/>
    <property type="match status" value="1"/>
</dbReference>
<dbReference type="EMBL" id="JASNWA010000006">
    <property type="protein sequence ID" value="KAK3174088.1"/>
    <property type="molecule type" value="Genomic_DNA"/>
</dbReference>
<comment type="caution">
    <text evidence="4">The sequence shown here is derived from an EMBL/GenBank/DDBJ whole genome shotgun (WGS) entry which is preliminary data.</text>
</comment>
<protein>
    <recommendedName>
        <fullName evidence="6">Glycoside hydrolase family 5 domain-containing protein</fullName>
    </recommendedName>
</protein>
<gene>
    <name evidence="4" type="ORF">OEA41_001332</name>
</gene>
<evidence type="ECO:0000313" key="4">
    <source>
        <dbReference type="EMBL" id="KAK3174088.1"/>
    </source>
</evidence>
<dbReference type="GO" id="GO:0046557">
    <property type="term" value="F:glucan endo-1,6-beta-glucosidase activity"/>
    <property type="evidence" value="ECO:0007669"/>
    <property type="project" value="TreeGrafter"/>
</dbReference>
<proteinExistence type="inferred from homology"/>
<keyword evidence="2" id="KW-0378">Hydrolase</keyword>
<dbReference type="InterPro" id="IPR017853">
    <property type="entry name" value="GH"/>
</dbReference>
<keyword evidence="5" id="KW-1185">Reference proteome</keyword>